<feature type="signal peptide" evidence="1">
    <location>
        <begin position="1"/>
        <end position="19"/>
    </location>
</feature>
<dbReference type="PROSITE" id="PS50206">
    <property type="entry name" value="RHODANESE_3"/>
    <property type="match status" value="1"/>
</dbReference>
<dbReference type="PANTHER" id="PTHR44086:SF10">
    <property type="entry name" value="THIOSULFATE SULFURTRANSFERASE_RHODANESE-LIKE DOMAIN-CONTAINING PROTEIN 3"/>
    <property type="match status" value="1"/>
</dbReference>
<dbReference type="GO" id="GO:0004792">
    <property type="term" value="F:thiosulfate-cyanide sulfurtransferase activity"/>
    <property type="evidence" value="ECO:0007669"/>
    <property type="project" value="TreeGrafter"/>
</dbReference>
<dbReference type="OrthoDB" id="9784009at2"/>
<dbReference type="PANTHER" id="PTHR44086">
    <property type="entry name" value="THIOSULFATE SULFURTRANSFERASE RDL2, MITOCHONDRIAL-RELATED"/>
    <property type="match status" value="1"/>
</dbReference>
<organism evidence="3 4">
    <name type="scientific">Pseudothauera lacus</name>
    <dbReference type="NCBI Taxonomy" id="2136175"/>
    <lineage>
        <taxon>Bacteria</taxon>
        <taxon>Pseudomonadati</taxon>
        <taxon>Pseudomonadota</taxon>
        <taxon>Betaproteobacteria</taxon>
        <taxon>Rhodocyclales</taxon>
        <taxon>Zoogloeaceae</taxon>
        <taxon>Pseudothauera</taxon>
    </lineage>
</organism>
<evidence type="ECO:0000256" key="1">
    <source>
        <dbReference type="SAM" id="SignalP"/>
    </source>
</evidence>
<dbReference type="Pfam" id="PF00581">
    <property type="entry name" value="Rhodanese"/>
    <property type="match status" value="1"/>
</dbReference>
<accession>A0A2T4IFG5</accession>
<evidence type="ECO:0000259" key="2">
    <source>
        <dbReference type="PROSITE" id="PS50206"/>
    </source>
</evidence>
<dbReference type="SMART" id="SM00450">
    <property type="entry name" value="RHOD"/>
    <property type="match status" value="1"/>
</dbReference>
<feature type="domain" description="Rhodanese" evidence="2">
    <location>
        <begin position="33"/>
        <end position="134"/>
    </location>
</feature>
<proteinExistence type="predicted"/>
<name>A0A2T4IFG5_9RHOO</name>
<dbReference type="Gene3D" id="3.40.250.10">
    <property type="entry name" value="Rhodanese-like domain"/>
    <property type="match status" value="1"/>
</dbReference>
<evidence type="ECO:0000313" key="4">
    <source>
        <dbReference type="Proteomes" id="UP000241193"/>
    </source>
</evidence>
<protein>
    <submittedName>
        <fullName evidence="3">Sulfurtransferase</fullName>
    </submittedName>
</protein>
<comment type="caution">
    <text evidence="3">The sequence shown here is derived from an EMBL/GenBank/DDBJ whole genome shotgun (WGS) entry which is preliminary data.</text>
</comment>
<dbReference type="SUPFAM" id="SSF52821">
    <property type="entry name" value="Rhodanese/Cell cycle control phosphatase"/>
    <property type="match status" value="1"/>
</dbReference>
<dbReference type="AlphaFoldDB" id="A0A2T4IFG5"/>
<dbReference type="RefSeq" id="WP_107493456.1">
    <property type="nucleotide sequence ID" value="NZ_PZKC01000006.1"/>
</dbReference>
<dbReference type="InterPro" id="IPR036873">
    <property type="entry name" value="Rhodanese-like_dom_sf"/>
</dbReference>
<keyword evidence="4" id="KW-1185">Reference proteome</keyword>
<keyword evidence="3" id="KW-0808">Transferase</keyword>
<evidence type="ECO:0000313" key="3">
    <source>
        <dbReference type="EMBL" id="PTD96522.1"/>
    </source>
</evidence>
<keyword evidence="1" id="KW-0732">Signal</keyword>
<dbReference type="InterPro" id="IPR001763">
    <property type="entry name" value="Rhodanese-like_dom"/>
</dbReference>
<gene>
    <name evidence="3" type="ORF">C8261_09490</name>
</gene>
<dbReference type="Proteomes" id="UP000241193">
    <property type="component" value="Unassembled WGS sequence"/>
</dbReference>
<dbReference type="EMBL" id="PZKC01000006">
    <property type="protein sequence ID" value="PTD96522.1"/>
    <property type="molecule type" value="Genomic_DNA"/>
</dbReference>
<feature type="chain" id="PRO_5015749339" evidence="1">
    <location>
        <begin position="20"/>
        <end position="136"/>
    </location>
</feature>
<dbReference type="CDD" id="cd00158">
    <property type="entry name" value="RHOD"/>
    <property type="match status" value="1"/>
</dbReference>
<sequence length="136" mass="15305">MRALIALLAGLLLQLPAHAQVRDIDNAQLQQLIEQGVAVIDIRRADEWRQTGVVPGSRLLTFFQDRAYRVYDIPAWLGAVAREIPPEAPVVVICRTGNRTQAVADLLHRAGYRQVYNVRDGIVEWLREGRAVARVE</sequence>
<reference evidence="3 4" key="1">
    <citation type="submission" date="2018-03" db="EMBL/GenBank/DDBJ databases">
        <authorList>
            <person name="Keele B.F."/>
        </authorList>
    </citation>
    <scope>NUCLEOTIDE SEQUENCE [LARGE SCALE GENOMIC DNA]</scope>
    <source>
        <strain evidence="3 4">D20</strain>
    </source>
</reference>
<reference evidence="3 4" key="2">
    <citation type="submission" date="2018-04" db="EMBL/GenBank/DDBJ databases">
        <title>Thauera lacus sp. nov., isolated from an saline lake in Inner Mongolia, China.</title>
        <authorList>
            <person name="Liang Q.-Y."/>
        </authorList>
    </citation>
    <scope>NUCLEOTIDE SEQUENCE [LARGE SCALE GENOMIC DNA]</scope>
    <source>
        <strain evidence="3 4">D20</strain>
    </source>
</reference>